<comment type="function">
    <text evidence="2 10">Catalyzes the formation of the alpha-1,6-glucosidic linkages in glycogen by scission of a 1,4-alpha-linked oligosaccharide from growing alpha-1,4-glucan chains and the subsequent attachment of the oligosaccharide to the alpha-1,6 position.</text>
</comment>
<dbReference type="NCBIfam" id="NF008967">
    <property type="entry name" value="PRK12313.1"/>
    <property type="match status" value="1"/>
</dbReference>
<evidence type="ECO:0000313" key="13">
    <source>
        <dbReference type="EMBL" id="NBG86887.1"/>
    </source>
</evidence>
<dbReference type="HAMAP" id="MF_00685">
    <property type="entry name" value="GlgB"/>
    <property type="match status" value="1"/>
</dbReference>
<dbReference type="EC" id="2.4.1.18" evidence="10"/>
<dbReference type="InterPro" id="IPR014756">
    <property type="entry name" value="Ig_E-set"/>
</dbReference>
<evidence type="ECO:0000256" key="2">
    <source>
        <dbReference type="ARBA" id="ARBA00002953"/>
    </source>
</evidence>
<proteinExistence type="inferred from homology"/>
<evidence type="ECO:0000259" key="12">
    <source>
        <dbReference type="SMART" id="SM00642"/>
    </source>
</evidence>
<dbReference type="Pfam" id="PF00128">
    <property type="entry name" value="Alpha-amylase"/>
    <property type="match status" value="1"/>
</dbReference>
<dbReference type="SUPFAM" id="SSF81296">
    <property type="entry name" value="E set domains"/>
    <property type="match status" value="1"/>
</dbReference>
<dbReference type="EMBL" id="SUMG01000001">
    <property type="protein sequence ID" value="NBG86887.1"/>
    <property type="molecule type" value="Genomic_DNA"/>
</dbReference>
<dbReference type="CDD" id="cd11322">
    <property type="entry name" value="AmyAc_Glg_BE"/>
    <property type="match status" value="1"/>
</dbReference>
<keyword evidence="5 10" id="KW-0321">Glycogen metabolism</keyword>
<dbReference type="RefSeq" id="WP_160718199.1">
    <property type="nucleotide sequence ID" value="NZ_SUMG01000001.1"/>
</dbReference>
<comment type="catalytic activity">
    <reaction evidence="1 10">
        <text>Transfers a segment of a (1-&gt;4)-alpha-D-glucan chain to a primary hydroxy group in a similar glucan chain.</text>
        <dbReference type="EC" id="2.4.1.18"/>
    </reaction>
</comment>
<evidence type="ECO:0000256" key="10">
    <source>
        <dbReference type="HAMAP-Rule" id="MF_00685"/>
    </source>
</evidence>
<feature type="active site" description="Proton donor" evidence="10 11">
    <location>
        <position position="364"/>
    </location>
</feature>
<dbReference type="PANTHER" id="PTHR43651:SF3">
    <property type="entry name" value="1,4-ALPHA-GLUCAN-BRANCHING ENZYME"/>
    <property type="match status" value="1"/>
</dbReference>
<dbReference type="InterPro" id="IPR013783">
    <property type="entry name" value="Ig-like_fold"/>
</dbReference>
<evidence type="ECO:0000256" key="3">
    <source>
        <dbReference type="ARBA" id="ARBA00004964"/>
    </source>
</evidence>
<keyword evidence="9 10" id="KW-0119">Carbohydrate metabolism</keyword>
<dbReference type="FunFam" id="2.60.40.10:FF:000169">
    <property type="entry name" value="1,4-alpha-glucan branching enzyme GlgB"/>
    <property type="match status" value="1"/>
</dbReference>
<dbReference type="NCBIfam" id="NF003811">
    <property type="entry name" value="PRK05402.1"/>
    <property type="match status" value="1"/>
</dbReference>
<comment type="subunit">
    <text evidence="10">Monomer.</text>
</comment>
<protein>
    <recommendedName>
        <fullName evidence="10">1,4-alpha-glucan branching enzyme GlgB</fullName>
        <ecNumber evidence="10">2.4.1.18</ecNumber>
    </recommendedName>
    <alternativeName>
        <fullName evidence="10">1,4-alpha-D-glucan:1,4-alpha-D-glucan 6-glucosyl-transferase</fullName>
    </alternativeName>
    <alternativeName>
        <fullName evidence="10">Alpha-(1-&gt;4)-glucan branching enzyme</fullName>
    </alternativeName>
    <alternativeName>
        <fullName evidence="10">Glycogen branching enzyme</fullName>
        <shortName evidence="10">BE</shortName>
    </alternativeName>
</protein>
<evidence type="ECO:0000256" key="1">
    <source>
        <dbReference type="ARBA" id="ARBA00000826"/>
    </source>
</evidence>
<gene>
    <name evidence="10 13" type="primary">glgB</name>
    <name evidence="13" type="ORF">ISALK_00090</name>
</gene>
<keyword evidence="7 10" id="KW-0808">Transferase</keyword>
<dbReference type="SMART" id="SM00642">
    <property type="entry name" value="Aamy"/>
    <property type="match status" value="1"/>
</dbReference>
<dbReference type="InterPro" id="IPR006407">
    <property type="entry name" value="GlgB"/>
</dbReference>
<dbReference type="NCBIfam" id="TIGR01515">
    <property type="entry name" value="branching_enzym"/>
    <property type="match status" value="1"/>
</dbReference>
<accession>A0AA43XHU0</accession>
<dbReference type="GO" id="GO:0003844">
    <property type="term" value="F:1,4-alpha-glucan branching enzyme activity"/>
    <property type="evidence" value="ECO:0007669"/>
    <property type="project" value="UniProtKB-UniRule"/>
</dbReference>
<keyword evidence="6 10" id="KW-0328">Glycosyltransferase</keyword>
<dbReference type="PANTHER" id="PTHR43651">
    <property type="entry name" value="1,4-ALPHA-GLUCAN-BRANCHING ENZYME"/>
    <property type="match status" value="1"/>
</dbReference>
<dbReference type="AlphaFoldDB" id="A0AA43XHU0"/>
<evidence type="ECO:0000256" key="11">
    <source>
        <dbReference type="PIRSR" id="PIRSR000463-1"/>
    </source>
</evidence>
<dbReference type="FunFam" id="2.60.40.1180:FF:000002">
    <property type="entry name" value="1,4-alpha-glucan branching enzyme GlgB"/>
    <property type="match status" value="1"/>
</dbReference>
<reference evidence="13 14" key="1">
    <citation type="submission" date="2019-04" db="EMBL/GenBank/DDBJ databases">
        <title>Isachenkonia alkalipeptolytica gen. nov. sp. nov. a new anaerobic, alkiliphilic organothrophic bacterium capable to reduce synthesized ferrihydrite isolated from a soda lake.</title>
        <authorList>
            <person name="Toshchakov S.V."/>
            <person name="Zavarzina D.G."/>
            <person name="Zhilina T.N."/>
            <person name="Kostrikina N.A."/>
            <person name="Kublanov I.V."/>
        </authorList>
    </citation>
    <scope>NUCLEOTIDE SEQUENCE [LARGE SCALE GENOMIC DNA]</scope>
    <source>
        <strain evidence="13 14">Z-1701</strain>
    </source>
</reference>
<feature type="active site" description="Nucleophile" evidence="10 11">
    <location>
        <position position="311"/>
    </location>
</feature>
<evidence type="ECO:0000256" key="4">
    <source>
        <dbReference type="ARBA" id="ARBA00009000"/>
    </source>
</evidence>
<dbReference type="PIRSF" id="PIRSF000463">
    <property type="entry name" value="GlgB"/>
    <property type="match status" value="1"/>
</dbReference>
<evidence type="ECO:0000256" key="6">
    <source>
        <dbReference type="ARBA" id="ARBA00022676"/>
    </source>
</evidence>
<name>A0AA43XHU0_9CLOT</name>
<organism evidence="13 14">
    <name type="scientific">Isachenkonia alkalipeptolytica</name>
    <dbReference type="NCBI Taxonomy" id="2565777"/>
    <lineage>
        <taxon>Bacteria</taxon>
        <taxon>Bacillati</taxon>
        <taxon>Bacillota</taxon>
        <taxon>Clostridia</taxon>
        <taxon>Eubacteriales</taxon>
        <taxon>Clostridiaceae</taxon>
        <taxon>Isachenkonia</taxon>
    </lineage>
</organism>
<evidence type="ECO:0000256" key="7">
    <source>
        <dbReference type="ARBA" id="ARBA00022679"/>
    </source>
</evidence>
<dbReference type="InterPro" id="IPR037439">
    <property type="entry name" value="Branching_enzy"/>
</dbReference>
<dbReference type="SUPFAM" id="SSF51445">
    <property type="entry name" value="(Trans)glycosidases"/>
    <property type="match status" value="1"/>
</dbReference>
<dbReference type="FunFam" id="3.20.20.80:FF:000003">
    <property type="entry name" value="1,4-alpha-glucan branching enzyme GlgB"/>
    <property type="match status" value="1"/>
</dbReference>
<dbReference type="Proteomes" id="UP000449710">
    <property type="component" value="Unassembled WGS sequence"/>
</dbReference>
<keyword evidence="8 10" id="KW-0320">Glycogen biosynthesis</keyword>
<feature type="domain" description="Glycosyl hydrolase family 13 catalytic" evidence="12">
    <location>
        <begin position="154"/>
        <end position="512"/>
    </location>
</feature>
<dbReference type="CDD" id="cd02855">
    <property type="entry name" value="E_set_GBE_prok_N"/>
    <property type="match status" value="1"/>
</dbReference>
<dbReference type="GO" id="GO:0043169">
    <property type="term" value="F:cation binding"/>
    <property type="evidence" value="ECO:0007669"/>
    <property type="project" value="InterPro"/>
</dbReference>
<evidence type="ECO:0000256" key="9">
    <source>
        <dbReference type="ARBA" id="ARBA00023277"/>
    </source>
</evidence>
<dbReference type="GO" id="GO:0004553">
    <property type="term" value="F:hydrolase activity, hydrolyzing O-glycosyl compounds"/>
    <property type="evidence" value="ECO:0007669"/>
    <property type="project" value="InterPro"/>
</dbReference>
<comment type="similarity">
    <text evidence="4 10">Belongs to the glycosyl hydrolase 13 family. GlgB subfamily.</text>
</comment>
<dbReference type="Gene3D" id="3.20.20.80">
    <property type="entry name" value="Glycosidases"/>
    <property type="match status" value="1"/>
</dbReference>
<dbReference type="SUPFAM" id="SSF51011">
    <property type="entry name" value="Glycosyl hydrolase domain"/>
    <property type="match status" value="1"/>
</dbReference>
<dbReference type="Gene3D" id="2.60.40.10">
    <property type="entry name" value="Immunoglobulins"/>
    <property type="match status" value="1"/>
</dbReference>
<dbReference type="Pfam" id="PF02922">
    <property type="entry name" value="CBM_48"/>
    <property type="match status" value="1"/>
</dbReference>
<dbReference type="GO" id="GO:0005829">
    <property type="term" value="C:cytosol"/>
    <property type="evidence" value="ECO:0007669"/>
    <property type="project" value="TreeGrafter"/>
</dbReference>
<dbReference type="InterPro" id="IPR044143">
    <property type="entry name" value="GlgB_N_E_set_prok"/>
</dbReference>
<keyword evidence="14" id="KW-1185">Reference proteome</keyword>
<comment type="pathway">
    <text evidence="3 10">Glycan biosynthesis; glycogen biosynthesis.</text>
</comment>
<dbReference type="Pfam" id="PF02806">
    <property type="entry name" value="Alpha-amylase_C"/>
    <property type="match status" value="1"/>
</dbReference>
<dbReference type="InterPro" id="IPR006048">
    <property type="entry name" value="A-amylase/branching_C"/>
</dbReference>
<evidence type="ECO:0000256" key="5">
    <source>
        <dbReference type="ARBA" id="ARBA00022600"/>
    </source>
</evidence>
<sequence>MKNNQTAVDTKEVFYFHEGTHQRAYQFMGAHLQEEEGRLGVRFTLWAPHPKEVRVIGNFNHWNGQHHKMEPVKDSNLWTLFIEGVQEGDLYKYELITTEDKVLRKADPFGFYTEHRPGTASIVQRLDHHQWQDGKWEREKSRKTLYDQPLSIYEVHLGSWKKSREGKFLTYRELAKELVDYVDTMGYTHIELLPVMEHPLDESWGYQTTGFYSVTSRYGTPTDLMYFIDACHQRNIGVILDWVPGHFCKDEQGLAYFDGKALFEYDDFSRANNKGWGTLNFNLGRLEVQSYLISNAMFWFDVFHVDGIRVDAVSNMIYRDFGKDPGEWTLNALGGRENLEGIKFLQKLNETIFQNFPGALMMAEESTAFPKVTHPTDKGGLGFNYKWNMGWMNDTLKYMKKDPVYRRAHHHKMTFTMTYSYTENFILPLSHDEVVHLKKPLLQKMPGDPWQKFANLRAYFGFMFAHPGKKLNFMGSDIAELQEWDPKRSLDWGLLNRKEHQEYHRYKKNLLHFYHRERALWEQDHHPLGFQWIDADDVDHSIYSFIRRSKEEELIVVCNFTPVVRRGYTLKLPKEGVYQEVFNSDLEQYGGSGVKNEGTYRTRKVTGEAFWEGAIQITLPPLSTLFIKRIKQSRQREA</sequence>
<dbReference type="GO" id="GO:0005978">
    <property type="term" value="P:glycogen biosynthetic process"/>
    <property type="evidence" value="ECO:0007669"/>
    <property type="project" value="UniProtKB-UniRule"/>
</dbReference>
<comment type="caution">
    <text evidence="13">The sequence shown here is derived from an EMBL/GenBank/DDBJ whole genome shotgun (WGS) entry which is preliminary data.</text>
</comment>
<dbReference type="InterPro" id="IPR013780">
    <property type="entry name" value="Glyco_hydro_b"/>
</dbReference>
<evidence type="ECO:0000256" key="8">
    <source>
        <dbReference type="ARBA" id="ARBA00023056"/>
    </source>
</evidence>
<dbReference type="InterPro" id="IPR006047">
    <property type="entry name" value="GH13_cat_dom"/>
</dbReference>
<dbReference type="Gene3D" id="2.60.40.1180">
    <property type="entry name" value="Golgi alpha-mannosidase II"/>
    <property type="match status" value="1"/>
</dbReference>
<dbReference type="InterPro" id="IPR017853">
    <property type="entry name" value="GH"/>
</dbReference>
<dbReference type="InterPro" id="IPR004193">
    <property type="entry name" value="Glyco_hydro_13_N"/>
</dbReference>
<evidence type="ECO:0000313" key="14">
    <source>
        <dbReference type="Proteomes" id="UP000449710"/>
    </source>
</evidence>